<name>A0A8H5ZRV2_PETAA</name>
<dbReference type="AlphaFoldDB" id="A0A8H5ZRV2"/>
<dbReference type="CDD" id="cd16841">
    <property type="entry name" value="RraA_family"/>
    <property type="match status" value="1"/>
</dbReference>
<accession>A0A8H5ZRV2</accession>
<dbReference type="SUPFAM" id="SSF89562">
    <property type="entry name" value="RraA-like"/>
    <property type="match status" value="1"/>
</dbReference>
<dbReference type="Proteomes" id="UP000541154">
    <property type="component" value="Unassembled WGS sequence"/>
</dbReference>
<evidence type="ECO:0000313" key="2">
    <source>
        <dbReference type="EMBL" id="KAF5855683.1"/>
    </source>
</evidence>
<sequence>MADFTVQSLQPYSTCDISDALLKLSSKTGGFLPNLTIWSPKRQKGTTKIIGPAYTVKYVPLDDPAPKVESHYIDSVPEGTVIFVSSLRSTSNAVYGGLMSTRAQKRGAVGVVVDRRFRDSREQRGLGFPVFAKRYRDCAAVWEC</sequence>
<dbReference type="GO" id="GO:0046872">
    <property type="term" value="F:metal ion binding"/>
    <property type="evidence" value="ECO:0007669"/>
    <property type="project" value="UniProtKB-KW"/>
</dbReference>
<keyword evidence="3" id="KW-1185">Reference proteome</keyword>
<dbReference type="InterPro" id="IPR005493">
    <property type="entry name" value="RraA/RraA-like"/>
</dbReference>
<dbReference type="InterPro" id="IPR036704">
    <property type="entry name" value="RraA/RraA-like_sf"/>
</dbReference>
<dbReference type="PANTHER" id="PTHR33254:SF28">
    <property type="entry name" value="4-HYDROXY-4-METHYL-2-OXOGLUTARATE ALDOLASE"/>
    <property type="match status" value="1"/>
</dbReference>
<feature type="binding site" evidence="1">
    <location>
        <begin position="96"/>
        <end position="99"/>
    </location>
    <ligand>
        <name>substrate</name>
    </ligand>
</feature>
<dbReference type="EMBL" id="SPNV01000399">
    <property type="protein sequence ID" value="KAF5855683.1"/>
    <property type="molecule type" value="Genomic_DNA"/>
</dbReference>
<feature type="binding site" evidence="1">
    <location>
        <position position="119"/>
    </location>
    <ligand>
        <name>Mg(2+)</name>
        <dbReference type="ChEBI" id="CHEBI:18420"/>
    </ligand>
</feature>
<evidence type="ECO:0000313" key="3">
    <source>
        <dbReference type="Proteomes" id="UP000541154"/>
    </source>
</evidence>
<organism evidence="2 3">
    <name type="scientific">Petromyces alliaceus</name>
    <name type="common">Aspergillus alliaceus</name>
    <dbReference type="NCBI Taxonomy" id="209559"/>
    <lineage>
        <taxon>Eukaryota</taxon>
        <taxon>Fungi</taxon>
        <taxon>Dikarya</taxon>
        <taxon>Ascomycota</taxon>
        <taxon>Pezizomycotina</taxon>
        <taxon>Eurotiomycetes</taxon>
        <taxon>Eurotiomycetidae</taxon>
        <taxon>Eurotiales</taxon>
        <taxon>Aspergillaceae</taxon>
        <taxon>Aspergillus</taxon>
        <taxon>Aspergillus subgen. Circumdati</taxon>
    </lineage>
</organism>
<dbReference type="GO" id="GO:0008948">
    <property type="term" value="F:oxaloacetate decarboxylase activity"/>
    <property type="evidence" value="ECO:0007669"/>
    <property type="project" value="TreeGrafter"/>
</dbReference>
<evidence type="ECO:0000256" key="1">
    <source>
        <dbReference type="PIRSR" id="PIRSR605493-1"/>
    </source>
</evidence>
<dbReference type="Gene3D" id="3.50.30.40">
    <property type="entry name" value="Ribonuclease E inhibitor RraA/RraA-like"/>
    <property type="match status" value="1"/>
</dbReference>
<keyword evidence="1" id="KW-0479">Metal-binding</keyword>
<keyword evidence="1" id="KW-0460">Magnesium</keyword>
<reference evidence="2 3" key="1">
    <citation type="submission" date="2019-04" db="EMBL/GenBank/DDBJ databases">
        <title>Aspergillus burnettii sp. nov., novel species from soil in southeast Queensland.</title>
        <authorList>
            <person name="Gilchrist C.L.M."/>
            <person name="Pitt J.I."/>
            <person name="Lange L."/>
            <person name="Lacey H.J."/>
            <person name="Vuong D."/>
            <person name="Midgley D.J."/>
            <person name="Greenfield P."/>
            <person name="Bradbury M."/>
            <person name="Lacey E."/>
            <person name="Busk P.K."/>
            <person name="Pilgaard B."/>
            <person name="Chooi Y.H."/>
            <person name="Piggott A.M."/>
        </authorList>
    </citation>
    <scope>NUCLEOTIDE SEQUENCE [LARGE SCALE GENOMIC DNA]</scope>
    <source>
        <strain evidence="2 3">FRR 5400</strain>
    </source>
</reference>
<feature type="binding site" evidence="1">
    <location>
        <position position="118"/>
    </location>
    <ligand>
        <name>substrate</name>
    </ligand>
</feature>
<comment type="caution">
    <text evidence="2">The sequence shown here is derived from an EMBL/GenBank/DDBJ whole genome shotgun (WGS) entry which is preliminary data.</text>
</comment>
<protein>
    <submittedName>
        <fullName evidence="2">Uncharacterized protein</fullName>
    </submittedName>
</protein>
<gene>
    <name evidence="2" type="ORF">ETB97_008618</name>
</gene>
<dbReference type="PANTHER" id="PTHR33254">
    <property type="entry name" value="4-HYDROXY-4-METHYL-2-OXOGLUTARATE ALDOLASE 3-RELATED"/>
    <property type="match status" value="1"/>
</dbReference>
<comment type="cofactor">
    <cofactor evidence="1">
        <name>Mg(2+)</name>
        <dbReference type="ChEBI" id="CHEBI:18420"/>
    </cofactor>
</comment>
<dbReference type="GO" id="GO:0047443">
    <property type="term" value="F:4-hydroxy-4-methyl-2-oxoglutarate aldolase activity"/>
    <property type="evidence" value="ECO:0007669"/>
    <property type="project" value="TreeGrafter"/>
</dbReference>
<dbReference type="Pfam" id="PF03737">
    <property type="entry name" value="RraA-like"/>
    <property type="match status" value="1"/>
</dbReference>
<proteinExistence type="predicted"/>